<evidence type="ECO:0000313" key="2">
    <source>
        <dbReference type="Proteomes" id="UP001060215"/>
    </source>
</evidence>
<proteinExistence type="predicted"/>
<dbReference type="Proteomes" id="UP001060215">
    <property type="component" value="Chromosome 12"/>
</dbReference>
<keyword evidence="2" id="KW-1185">Reference proteome</keyword>
<dbReference type="EMBL" id="CM045769">
    <property type="protein sequence ID" value="KAI7994022.1"/>
    <property type="molecule type" value="Genomic_DNA"/>
</dbReference>
<protein>
    <submittedName>
        <fullName evidence="1">Uncharacterized protein</fullName>
    </submittedName>
</protein>
<sequence length="107" mass="12210">MALPLKTPTTHFLPPGVVRYVGGTYWSRDAMHLVVDIDDVGKAWMRLPLEGGRRTNNEAQSSKKNTRPKEIQEVTFCQKLLVTSSSIQITRNQLLSWNVEYVAVTWH</sequence>
<name>A0ACC0G0U4_9ERIC</name>
<evidence type="ECO:0000313" key="1">
    <source>
        <dbReference type="EMBL" id="KAI7994022.1"/>
    </source>
</evidence>
<comment type="caution">
    <text evidence="1">The sequence shown here is derived from an EMBL/GenBank/DDBJ whole genome shotgun (WGS) entry which is preliminary data.</text>
</comment>
<accession>A0ACC0G0U4</accession>
<organism evidence="1 2">
    <name type="scientific">Camellia lanceoleosa</name>
    <dbReference type="NCBI Taxonomy" id="1840588"/>
    <lineage>
        <taxon>Eukaryota</taxon>
        <taxon>Viridiplantae</taxon>
        <taxon>Streptophyta</taxon>
        <taxon>Embryophyta</taxon>
        <taxon>Tracheophyta</taxon>
        <taxon>Spermatophyta</taxon>
        <taxon>Magnoliopsida</taxon>
        <taxon>eudicotyledons</taxon>
        <taxon>Gunneridae</taxon>
        <taxon>Pentapetalae</taxon>
        <taxon>asterids</taxon>
        <taxon>Ericales</taxon>
        <taxon>Theaceae</taxon>
        <taxon>Camellia</taxon>
    </lineage>
</organism>
<reference evidence="1 2" key="1">
    <citation type="journal article" date="2022" name="Plant J.">
        <title>Chromosome-level genome of Camellia lanceoleosa provides a valuable resource for understanding genome evolution and self-incompatibility.</title>
        <authorList>
            <person name="Gong W."/>
            <person name="Xiao S."/>
            <person name="Wang L."/>
            <person name="Liao Z."/>
            <person name="Chang Y."/>
            <person name="Mo W."/>
            <person name="Hu G."/>
            <person name="Li W."/>
            <person name="Zhao G."/>
            <person name="Zhu H."/>
            <person name="Hu X."/>
            <person name="Ji K."/>
            <person name="Xiang X."/>
            <person name="Song Q."/>
            <person name="Yuan D."/>
            <person name="Jin S."/>
            <person name="Zhang L."/>
        </authorList>
    </citation>
    <scope>NUCLEOTIDE SEQUENCE [LARGE SCALE GENOMIC DNA]</scope>
    <source>
        <strain evidence="1">SQ_2022a</strain>
    </source>
</reference>
<gene>
    <name evidence="1" type="ORF">LOK49_LG11G02843</name>
</gene>